<evidence type="ECO:0000256" key="2">
    <source>
        <dbReference type="ARBA" id="ARBA00023015"/>
    </source>
</evidence>
<keyword evidence="7" id="KW-1185">Reference proteome</keyword>
<protein>
    <submittedName>
        <fullName evidence="6">LacI family DNA-binding transcriptional regulator</fullName>
    </submittedName>
</protein>
<dbReference type="Gene3D" id="1.10.260.40">
    <property type="entry name" value="lambda repressor-like DNA-binding domains"/>
    <property type="match status" value="1"/>
</dbReference>
<keyword evidence="3 6" id="KW-0238">DNA-binding</keyword>
<accession>A0ABW1WBF6</accession>
<dbReference type="PANTHER" id="PTHR30146">
    <property type="entry name" value="LACI-RELATED TRANSCRIPTIONAL REPRESSOR"/>
    <property type="match status" value="1"/>
</dbReference>
<keyword evidence="2" id="KW-0805">Transcription regulation</keyword>
<dbReference type="PANTHER" id="PTHR30146:SF148">
    <property type="entry name" value="HTH-TYPE TRANSCRIPTIONAL REPRESSOR PURR-RELATED"/>
    <property type="match status" value="1"/>
</dbReference>
<dbReference type="SMART" id="SM00354">
    <property type="entry name" value="HTH_LACI"/>
    <property type="match status" value="1"/>
</dbReference>
<dbReference type="PROSITE" id="PS00356">
    <property type="entry name" value="HTH_LACI_1"/>
    <property type="match status" value="1"/>
</dbReference>
<reference evidence="7" key="1">
    <citation type="journal article" date="2019" name="Int. J. Syst. Evol. Microbiol.">
        <title>The Global Catalogue of Microorganisms (GCM) 10K type strain sequencing project: providing services to taxonomists for standard genome sequencing and annotation.</title>
        <authorList>
            <consortium name="The Broad Institute Genomics Platform"/>
            <consortium name="The Broad Institute Genome Sequencing Center for Infectious Disease"/>
            <person name="Wu L."/>
            <person name="Ma J."/>
        </authorList>
    </citation>
    <scope>NUCLEOTIDE SEQUENCE [LARGE SCALE GENOMIC DNA]</scope>
    <source>
        <strain evidence="7">CCUG 42001</strain>
    </source>
</reference>
<dbReference type="Gene3D" id="3.40.50.2300">
    <property type="match status" value="2"/>
</dbReference>
<organism evidence="6 7">
    <name type="scientific">Sporolactobacillus kofuensis</name>
    <dbReference type="NCBI Taxonomy" id="269672"/>
    <lineage>
        <taxon>Bacteria</taxon>
        <taxon>Bacillati</taxon>
        <taxon>Bacillota</taxon>
        <taxon>Bacilli</taxon>
        <taxon>Bacillales</taxon>
        <taxon>Sporolactobacillaceae</taxon>
        <taxon>Sporolactobacillus</taxon>
    </lineage>
</organism>
<dbReference type="RefSeq" id="WP_253052409.1">
    <property type="nucleotide sequence ID" value="NZ_JAMXWN010000002.1"/>
</dbReference>
<dbReference type="CDD" id="cd06267">
    <property type="entry name" value="PBP1_LacI_sugar_binding-like"/>
    <property type="match status" value="1"/>
</dbReference>
<proteinExistence type="predicted"/>
<keyword evidence="4" id="KW-0804">Transcription</keyword>
<dbReference type="EMBL" id="JBHSTQ010000003">
    <property type="protein sequence ID" value="MFC6385913.1"/>
    <property type="molecule type" value="Genomic_DNA"/>
</dbReference>
<dbReference type="Proteomes" id="UP001596267">
    <property type="component" value="Unassembled WGS sequence"/>
</dbReference>
<name>A0ABW1WBF6_9BACL</name>
<evidence type="ECO:0000256" key="1">
    <source>
        <dbReference type="ARBA" id="ARBA00022491"/>
    </source>
</evidence>
<feature type="domain" description="HTH lacI-type" evidence="5">
    <location>
        <begin position="2"/>
        <end position="56"/>
    </location>
</feature>
<keyword evidence="1" id="KW-0678">Repressor</keyword>
<dbReference type="CDD" id="cd01392">
    <property type="entry name" value="HTH_LacI"/>
    <property type="match status" value="1"/>
</dbReference>
<gene>
    <name evidence="6" type="ORF">ACFP7A_04795</name>
</gene>
<dbReference type="Pfam" id="PF13377">
    <property type="entry name" value="Peripla_BP_3"/>
    <property type="match status" value="1"/>
</dbReference>
<dbReference type="Pfam" id="PF00356">
    <property type="entry name" value="LacI"/>
    <property type="match status" value="1"/>
</dbReference>
<dbReference type="InterPro" id="IPR028082">
    <property type="entry name" value="Peripla_BP_I"/>
</dbReference>
<evidence type="ECO:0000256" key="4">
    <source>
        <dbReference type="ARBA" id="ARBA00023163"/>
    </source>
</evidence>
<dbReference type="SUPFAM" id="SSF53822">
    <property type="entry name" value="Periplasmic binding protein-like I"/>
    <property type="match status" value="1"/>
</dbReference>
<evidence type="ECO:0000313" key="6">
    <source>
        <dbReference type="EMBL" id="MFC6385913.1"/>
    </source>
</evidence>
<evidence type="ECO:0000256" key="3">
    <source>
        <dbReference type="ARBA" id="ARBA00023125"/>
    </source>
</evidence>
<dbReference type="InterPro" id="IPR010982">
    <property type="entry name" value="Lambda_DNA-bd_dom_sf"/>
</dbReference>
<dbReference type="PROSITE" id="PS50932">
    <property type="entry name" value="HTH_LACI_2"/>
    <property type="match status" value="1"/>
</dbReference>
<comment type="caution">
    <text evidence="6">The sequence shown here is derived from an EMBL/GenBank/DDBJ whole genome shotgun (WGS) entry which is preliminary data.</text>
</comment>
<dbReference type="InterPro" id="IPR046335">
    <property type="entry name" value="LacI/GalR-like_sensor"/>
</dbReference>
<dbReference type="SUPFAM" id="SSF47413">
    <property type="entry name" value="lambda repressor-like DNA-binding domains"/>
    <property type="match status" value="1"/>
</dbReference>
<evidence type="ECO:0000313" key="7">
    <source>
        <dbReference type="Proteomes" id="UP001596267"/>
    </source>
</evidence>
<dbReference type="InterPro" id="IPR000843">
    <property type="entry name" value="HTH_LacI"/>
</dbReference>
<sequence length="323" mass="36211">MAGIKDIAKKAGVSISTVSYALNGSPKIPENTRKRIQEIADKLNYIPNRAARTLRNQKTQTIGVFLVNYGGHFYSQMIDGMNTMLASANYDLIVCCGTRTHHFIPEKMIDGAIILDNSFETSEILKYAQSGSKMVVLDRVLHHPNVSQVLLDNKKGIWSALDHLKSSPSYNTLYLLTGPEGNYDSRERIKSVTMYLEEANYAGKLTILQGDFTKKSGERAAKQIERELTNEPISILSMNDEMAFGLYEQFSEKKPSIGKDISIIGFDNDILCNYLSPKLTSVSYSKYEWGYHAAEKMLDLINGDKSKIQMIPTELVTRDSVLL</sequence>
<dbReference type="GO" id="GO:0003677">
    <property type="term" value="F:DNA binding"/>
    <property type="evidence" value="ECO:0007669"/>
    <property type="project" value="UniProtKB-KW"/>
</dbReference>
<evidence type="ECO:0000259" key="5">
    <source>
        <dbReference type="PROSITE" id="PS50932"/>
    </source>
</evidence>